<dbReference type="Proteomes" id="UP001057452">
    <property type="component" value="Chromosome 22"/>
</dbReference>
<gene>
    <name evidence="1" type="ORF">KUCAC02_023783</name>
</gene>
<sequence length="115" mass="12835">FSPYGPHVLYMYGADLVGSRQACDDAASRDRQDPARLIGASDTQAGWERKIKMAAACSVCLHAAMCDVSTADFFTCFSLLLLCPSFFHKDSSNLMKQKLHWSCLTSPSWCQWTQM</sequence>
<protein>
    <submittedName>
        <fullName evidence="1">Uncharacterized protein</fullName>
    </submittedName>
</protein>
<comment type="caution">
    <text evidence="1">The sequence shown here is derived from an EMBL/GenBank/DDBJ whole genome shotgun (WGS) entry which is preliminary data.</text>
</comment>
<organism evidence="1 2">
    <name type="scientific">Chaenocephalus aceratus</name>
    <name type="common">Blackfin icefish</name>
    <name type="synonym">Chaenichthys aceratus</name>
    <dbReference type="NCBI Taxonomy" id="36190"/>
    <lineage>
        <taxon>Eukaryota</taxon>
        <taxon>Metazoa</taxon>
        <taxon>Chordata</taxon>
        <taxon>Craniata</taxon>
        <taxon>Vertebrata</taxon>
        <taxon>Euteleostomi</taxon>
        <taxon>Actinopterygii</taxon>
        <taxon>Neopterygii</taxon>
        <taxon>Teleostei</taxon>
        <taxon>Neoteleostei</taxon>
        <taxon>Acanthomorphata</taxon>
        <taxon>Eupercaria</taxon>
        <taxon>Perciformes</taxon>
        <taxon>Notothenioidei</taxon>
        <taxon>Channichthyidae</taxon>
        <taxon>Chaenocephalus</taxon>
    </lineage>
</organism>
<feature type="non-terminal residue" evidence="1">
    <location>
        <position position="1"/>
    </location>
</feature>
<evidence type="ECO:0000313" key="2">
    <source>
        <dbReference type="Proteomes" id="UP001057452"/>
    </source>
</evidence>
<proteinExistence type="predicted"/>
<accession>A0ACB9WHE7</accession>
<name>A0ACB9WHE7_CHAAC</name>
<evidence type="ECO:0000313" key="1">
    <source>
        <dbReference type="EMBL" id="KAI4812385.1"/>
    </source>
</evidence>
<feature type="non-terminal residue" evidence="1">
    <location>
        <position position="115"/>
    </location>
</feature>
<keyword evidence="2" id="KW-1185">Reference proteome</keyword>
<dbReference type="EMBL" id="CM043806">
    <property type="protein sequence ID" value="KAI4812385.1"/>
    <property type="molecule type" value="Genomic_DNA"/>
</dbReference>
<reference evidence="1" key="1">
    <citation type="submission" date="2022-05" db="EMBL/GenBank/DDBJ databases">
        <title>Chromosome-level genome of Chaenocephalus aceratus.</title>
        <authorList>
            <person name="Park H."/>
        </authorList>
    </citation>
    <scope>NUCLEOTIDE SEQUENCE</scope>
    <source>
        <strain evidence="1">KU_202001</strain>
    </source>
</reference>